<sequence length="2432" mass="274083">MANLLEDIQCSGSDTRPPMLDRTDFSSWQQRIRLYCQGKENGMNILKSFDKGPFQMGTVWEPLAEGTEGAPHLGPERPRVYSDLSSEEKDRVVVQNVQGRQNRGQGTNPWGRGAAGYGGVQNRVWNANPDKMLLMQAQENRVALDEEQLLFIAGGQDNAIDEDVDEQPVQDLALNVDNVFQADYCDAFDSDVDETSTAQTMFMANLSSADLVNDEVGPSYDSDILFEVHDHDHYQDVVCEHHEEHVMHDNVQLNHVVDSNADYTSDSNMISYDQYVKDNAVPVVHSNVSSVPNDAYMMIYSNMYEPHAQSVSKTSRSSIVENSLTAEFATYKEQVKLYERRARPKPYYNELNKVAIGYKNPLCLTRAKKVQPALYKGHEIIKDNHVPAIVHKTEDTLEIAEITRRKMNDKMKDPECVTHKVKISPHDYSKENFLATFTPKKEMKDVFEELEAEVAQNVVARKHDEIERKNLLIANDNLIDQCLSKEVFSVATNSELNVARFTEMHVANTIVEARCLALEAELSNLHDKSHNDNHDELVNCFSNLEVHHLNLQLKYQNLKDSFGNNPPTPDKDTPDFDSVFVIGKMQASLQGKDNVIKQLKNKSPIYTVNSASKDHVKPKVLAPGKYPIDVEPIVPRFRNNKEAHLDYLRHLKESVETIRDIVEEANVVRPLDSSIVSACRYTKHSQELLEYASGTCPQDSHQRDKKHASALLIRKKQVTFIVQCDKSNSNTHKHVAKLNTQKTNVPVPLSTGVNRCTDASGSQPKSNTKKNRISPAKGHTDRPLVFGLRLLKTYDEGLVTAYEFRKKVYRTVRFGNDHFGAIMGYEDYVIGDSVISRVTMWKDWEAVASACYTQNRSLIHTHHNKTPYELVHNKKSDLTFFRVFGALCYPTYDSEDLGKLQPTADIRIFVGYAPSRKGLVPNPVPATPYVPPTNKDLEILFQPMFDEYLEPPRIERPVSPAPAVQALVNSAGTPSSTTIDQDAPSPSISPLSLALQSHSLHQGVAAESTFIEDNPVAPVDNHPFINVFALEPSSDASSSGDVSSTESTYVSQTLHHLTMQDEIHKFDRLQVWELVPQPECVIIIALKWIYKVNIDEYSDVLKNKAQLVAKRYRQEEGIDFKESFAPVARIEAIRIFIANAASKNMTIYQMDVKTTFLNSELKEEVYVSQPEGFIDLDHLTHVYRLKKALYGLKQAPQAWYQASPTKKHLEALKRVFWYLRGTINWDLWYPKDTVMALTAYADANHAGCQDTRRSTSRSAQFFGDKLVSWSSKKQKSTAISTTEAEYIAMSGCCAQILWMRSQLTNYGFVFNKIPLYCNNHKQVEKGVVELYFVTMDYQLVDIFTKVLPRERFEFLLLRLDTMVDVNVNAPVDQAPTMAPPTRTDDQILPHIRWCQLDEQWFDLTKDTLRDALQITPVNNNNAFSSPPSSDALINFVNDLGYPKVVRNLSNVMNNDIFQPLRALTTIINLSLIGKTSGFERPRALVLQILWGRKHKFHLIPDSPLHLPNEEPVLGYLKFSAKGTKQEVFGMPIPGNLITTDIQGESYYQGYLEKVAKHQRYLAGEKRSDPDSPASKPAKATKESKPSAPKADLRPPVTKLASSQQPEPKPAPAKSKGKKRKLVTETSDKPSPARRSKLGLVTKRRKLTSSLRLVDESVDEGIPEKEPKFDDKEADVQRALEESLKSIYDAPRGPFPPVVIREPESRKYQPVPEVQGKGKEKVIDEQVALDLLTLQMSNKKSPADQFIFQRRTSTPTGSSGHDESSSLYAELGLTDSEVKSNEDVPGIDAEVPDEGQAGPNPSEQDEGQAGPNPGEQDKGHAGPNPDDAITSQPLSSPIVHAGPNLKHMDLEATDVSTQPHPEQMDEGFNETAYPKVHENLKLTVEEHVILEEPASSIGTLSSLQHLAKDLSFGDLFFNDKPSETDNEKTTAETEAESMMSVTIQQDTSSIPLMTTPIIDLTSRPDSLNVHRPLQARATKTTTTTTTHPPPPQPQQSITGSMLMKHIALEKSMNRDHTDELLKDLAEARKKKKKSRDSPNTPPGSPPHQPPPPLLPAGPSGTSGSPEASGSSQVPPPHPLPLSTNQEDLQIDDDMALDAQVHSYDDEDIGNAHIPKVKLRQDWWKPLEEDRPAKPEPAWSIPSSDVPILKNNWASALASTYSPSLEDSLLAQTEECHKLLTDSVDDSIIRHNVSKPLPLGGPPGQVTIQSDFFFNKDLEYLRYGSKGSRPALSTSKMKAAFYPDVCLEQMVPDQMWIKEECKYNIDAIAVRTHMRILSVVRIEVFSMYGYDYMKKIVLRRADLNEHIIAERDFKYLYPSQFKDMYLLNLQGHMNHLPPKDKKILTTAVNLWTRHLVIQQRIDEALDYRVKEFKVNRMNPGLNTRFWTRKDMDRSKEFMFAIPKRLKTIRIFRNLESFVGGRVRDGDYRLLKRTE</sequence>
<evidence type="ECO:0000259" key="2">
    <source>
        <dbReference type="Pfam" id="PF07727"/>
    </source>
</evidence>
<feature type="region of interest" description="Disordered" evidence="1">
    <location>
        <begin position="1562"/>
        <end position="1645"/>
    </location>
</feature>
<feature type="region of interest" description="Disordered" evidence="1">
    <location>
        <begin position="1686"/>
        <end position="1718"/>
    </location>
</feature>
<dbReference type="EMBL" id="BKCJ010003514">
    <property type="protein sequence ID" value="GEU55548.1"/>
    <property type="molecule type" value="Genomic_DNA"/>
</dbReference>
<feature type="region of interest" description="Disordered" evidence="1">
    <location>
        <begin position="1917"/>
        <end position="1936"/>
    </location>
</feature>
<accession>A0A6L2L1I5</accession>
<feature type="compositionally biased region" description="Basic and acidic residues" evidence="1">
    <location>
        <begin position="1919"/>
        <end position="1930"/>
    </location>
</feature>
<dbReference type="Pfam" id="PF07727">
    <property type="entry name" value="RVT_2"/>
    <property type="match status" value="1"/>
</dbReference>
<organism evidence="3">
    <name type="scientific">Tanacetum cinerariifolium</name>
    <name type="common">Dalmatian daisy</name>
    <name type="synonym">Chrysanthemum cinerariifolium</name>
    <dbReference type="NCBI Taxonomy" id="118510"/>
    <lineage>
        <taxon>Eukaryota</taxon>
        <taxon>Viridiplantae</taxon>
        <taxon>Streptophyta</taxon>
        <taxon>Embryophyta</taxon>
        <taxon>Tracheophyta</taxon>
        <taxon>Spermatophyta</taxon>
        <taxon>Magnoliopsida</taxon>
        <taxon>eudicotyledons</taxon>
        <taxon>Gunneridae</taxon>
        <taxon>Pentapetalae</taxon>
        <taxon>asterids</taxon>
        <taxon>campanulids</taxon>
        <taxon>Asterales</taxon>
        <taxon>Asteraceae</taxon>
        <taxon>Asteroideae</taxon>
        <taxon>Anthemideae</taxon>
        <taxon>Anthemidinae</taxon>
        <taxon>Tanacetum</taxon>
    </lineage>
</organism>
<gene>
    <name evidence="3" type="ORF">Tci_027526</name>
</gene>
<feature type="region of interest" description="Disordered" evidence="1">
    <location>
        <begin position="1"/>
        <end position="22"/>
    </location>
</feature>
<feature type="compositionally biased region" description="Polar residues" evidence="1">
    <location>
        <begin position="1749"/>
        <end position="1758"/>
    </location>
</feature>
<dbReference type="PANTHER" id="PTHR11439">
    <property type="entry name" value="GAG-POL-RELATED RETROTRANSPOSON"/>
    <property type="match status" value="1"/>
</dbReference>
<dbReference type="PANTHER" id="PTHR11439:SF495">
    <property type="entry name" value="REVERSE TRANSCRIPTASE, RNA-DEPENDENT DNA POLYMERASE-RELATED"/>
    <property type="match status" value="1"/>
</dbReference>
<feature type="compositionally biased region" description="Polar residues" evidence="1">
    <location>
        <begin position="751"/>
        <end position="766"/>
    </location>
</feature>
<dbReference type="CDD" id="cd09272">
    <property type="entry name" value="RNase_HI_RT_Ty1"/>
    <property type="match status" value="1"/>
</dbReference>
<protein>
    <submittedName>
        <fullName evidence="3">Retrovirus-related Pol polyprotein from transposon TNT 1-94</fullName>
    </submittedName>
</protein>
<feature type="compositionally biased region" description="Basic residues" evidence="1">
    <location>
        <begin position="1631"/>
        <end position="1645"/>
    </location>
</feature>
<dbReference type="InterPro" id="IPR013103">
    <property type="entry name" value="RVT_2"/>
</dbReference>
<feature type="region of interest" description="Disordered" evidence="1">
    <location>
        <begin position="749"/>
        <end position="778"/>
    </location>
</feature>
<feature type="region of interest" description="Disordered" evidence="1">
    <location>
        <begin position="1976"/>
        <end position="1997"/>
    </location>
</feature>
<feature type="region of interest" description="Disordered" evidence="1">
    <location>
        <begin position="1737"/>
        <end position="1841"/>
    </location>
</feature>
<reference evidence="3" key="1">
    <citation type="journal article" date="2019" name="Sci. Rep.">
        <title>Draft genome of Tanacetum cinerariifolium, the natural source of mosquito coil.</title>
        <authorList>
            <person name="Yamashiro T."/>
            <person name="Shiraishi A."/>
            <person name="Satake H."/>
            <person name="Nakayama K."/>
        </authorList>
    </citation>
    <scope>NUCLEOTIDE SEQUENCE</scope>
</reference>
<evidence type="ECO:0000256" key="1">
    <source>
        <dbReference type="SAM" id="MobiDB-lite"/>
    </source>
</evidence>
<feature type="domain" description="Reverse transcriptase Ty1/copia-type" evidence="2">
    <location>
        <begin position="1070"/>
        <end position="1202"/>
    </location>
</feature>
<comment type="caution">
    <text evidence="3">The sequence shown here is derived from an EMBL/GenBank/DDBJ whole genome shotgun (WGS) entry which is preliminary data.</text>
</comment>
<feature type="compositionally biased region" description="Low complexity" evidence="1">
    <location>
        <begin position="2055"/>
        <end position="2071"/>
    </location>
</feature>
<evidence type="ECO:0000313" key="3">
    <source>
        <dbReference type="EMBL" id="GEU55548.1"/>
    </source>
</evidence>
<proteinExistence type="predicted"/>
<feature type="compositionally biased region" description="Pro residues" evidence="1">
    <location>
        <begin position="2038"/>
        <end position="2054"/>
    </location>
</feature>
<feature type="region of interest" description="Disordered" evidence="1">
    <location>
        <begin position="2026"/>
        <end position="2083"/>
    </location>
</feature>
<name>A0A6L2L1I5_TANCI</name>